<proteinExistence type="predicted"/>
<evidence type="ECO:0008006" key="4">
    <source>
        <dbReference type="Google" id="ProtNLM"/>
    </source>
</evidence>
<feature type="transmembrane region" description="Helical" evidence="1">
    <location>
        <begin position="60"/>
        <end position="85"/>
    </location>
</feature>
<evidence type="ECO:0000313" key="3">
    <source>
        <dbReference type="Proteomes" id="UP000248646"/>
    </source>
</evidence>
<sequence>MLKQIEENYKYLMILLLVVYLINTAYLKEITVTFTAIFLAIILEIIKQRYHIKKLTYSQLAIIGIIVLAGISGTIYIVILFQIFLQSLSIPQPLETVLLLLTALVCFYLVGYFLKQLYARAIGK</sequence>
<dbReference type="Proteomes" id="UP000248646">
    <property type="component" value="Unassembled WGS sequence"/>
</dbReference>
<accession>A0A2W7MJM2</accession>
<dbReference type="AlphaFoldDB" id="A0A2W7MJM2"/>
<evidence type="ECO:0000256" key="1">
    <source>
        <dbReference type="SAM" id="Phobius"/>
    </source>
</evidence>
<comment type="caution">
    <text evidence="2">The sequence shown here is derived from an EMBL/GenBank/DDBJ whole genome shotgun (WGS) entry which is preliminary data.</text>
</comment>
<keyword evidence="1" id="KW-0812">Transmembrane</keyword>
<organism evidence="2 3">
    <name type="scientific">Psychrobacillus insolitus</name>
    <dbReference type="NCBI Taxonomy" id="1461"/>
    <lineage>
        <taxon>Bacteria</taxon>
        <taxon>Bacillati</taxon>
        <taxon>Bacillota</taxon>
        <taxon>Bacilli</taxon>
        <taxon>Bacillales</taxon>
        <taxon>Bacillaceae</taxon>
        <taxon>Psychrobacillus</taxon>
    </lineage>
</organism>
<gene>
    <name evidence="2" type="ORF">C7437_10681</name>
</gene>
<keyword evidence="3" id="KW-1185">Reference proteome</keyword>
<feature type="transmembrane region" description="Helical" evidence="1">
    <location>
        <begin position="97"/>
        <end position="114"/>
    </location>
</feature>
<keyword evidence="1" id="KW-1133">Transmembrane helix</keyword>
<reference evidence="2 3" key="1">
    <citation type="submission" date="2018-06" db="EMBL/GenBank/DDBJ databases">
        <title>Genomic Encyclopedia of Type Strains, Phase IV (KMG-IV): sequencing the most valuable type-strain genomes for metagenomic binning, comparative biology and taxonomic classification.</title>
        <authorList>
            <person name="Goeker M."/>
        </authorList>
    </citation>
    <scope>NUCLEOTIDE SEQUENCE [LARGE SCALE GENOMIC DNA]</scope>
    <source>
        <strain evidence="2 3">DSM 5</strain>
    </source>
</reference>
<dbReference type="RefSeq" id="WP_111440117.1">
    <property type="nucleotide sequence ID" value="NZ_QKZI01000006.1"/>
</dbReference>
<evidence type="ECO:0000313" key="2">
    <source>
        <dbReference type="EMBL" id="PZX03656.1"/>
    </source>
</evidence>
<dbReference type="EMBL" id="QKZI01000006">
    <property type="protein sequence ID" value="PZX03656.1"/>
    <property type="molecule type" value="Genomic_DNA"/>
</dbReference>
<protein>
    <recommendedName>
        <fullName evidence="4">YoqO-like protein</fullName>
    </recommendedName>
</protein>
<feature type="transmembrane region" description="Helical" evidence="1">
    <location>
        <begin position="9"/>
        <end position="26"/>
    </location>
</feature>
<dbReference type="OrthoDB" id="2968530at2"/>
<feature type="transmembrane region" description="Helical" evidence="1">
    <location>
        <begin position="32"/>
        <end position="48"/>
    </location>
</feature>
<keyword evidence="1" id="KW-0472">Membrane</keyword>
<name>A0A2W7MJM2_9BACI</name>